<feature type="non-terminal residue" evidence="1">
    <location>
        <position position="1"/>
    </location>
</feature>
<proteinExistence type="predicted"/>
<keyword evidence="2" id="KW-1185">Reference proteome</keyword>
<name>A0ACB9W3R6_CHAAC</name>
<accession>A0ACB9W3R6</accession>
<comment type="caution">
    <text evidence="1">The sequence shown here is derived from an EMBL/GenBank/DDBJ whole genome shotgun (WGS) entry which is preliminary data.</text>
</comment>
<sequence>PPWIPIQTLTTTPPPYWTYISTTIKQITTQTVAQCRDCRCETPLLLIPSLLFILLSYSPLVPQFTPVHMLPLPIRPSPPPLWPPFPVPTMPSIFTAFTRLSPPCTKHFQRS</sequence>
<dbReference type="Proteomes" id="UP001057452">
    <property type="component" value="Chromosome 20"/>
</dbReference>
<evidence type="ECO:0000313" key="1">
    <source>
        <dbReference type="EMBL" id="KAI4807028.1"/>
    </source>
</evidence>
<evidence type="ECO:0000313" key="2">
    <source>
        <dbReference type="Proteomes" id="UP001057452"/>
    </source>
</evidence>
<organism evidence="1 2">
    <name type="scientific">Chaenocephalus aceratus</name>
    <name type="common">Blackfin icefish</name>
    <name type="synonym">Chaenichthys aceratus</name>
    <dbReference type="NCBI Taxonomy" id="36190"/>
    <lineage>
        <taxon>Eukaryota</taxon>
        <taxon>Metazoa</taxon>
        <taxon>Chordata</taxon>
        <taxon>Craniata</taxon>
        <taxon>Vertebrata</taxon>
        <taxon>Euteleostomi</taxon>
        <taxon>Actinopterygii</taxon>
        <taxon>Neopterygii</taxon>
        <taxon>Teleostei</taxon>
        <taxon>Neoteleostei</taxon>
        <taxon>Acanthomorphata</taxon>
        <taxon>Eupercaria</taxon>
        <taxon>Perciformes</taxon>
        <taxon>Notothenioidei</taxon>
        <taxon>Channichthyidae</taxon>
        <taxon>Chaenocephalus</taxon>
    </lineage>
</organism>
<gene>
    <name evidence="1" type="ORF">KUCAC02_017806</name>
</gene>
<dbReference type="EMBL" id="CM043804">
    <property type="protein sequence ID" value="KAI4807028.1"/>
    <property type="molecule type" value="Genomic_DNA"/>
</dbReference>
<reference evidence="1" key="1">
    <citation type="submission" date="2022-05" db="EMBL/GenBank/DDBJ databases">
        <title>Chromosome-level genome of Chaenocephalus aceratus.</title>
        <authorList>
            <person name="Park H."/>
        </authorList>
    </citation>
    <scope>NUCLEOTIDE SEQUENCE</scope>
    <source>
        <strain evidence="1">KU_202001</strain>
    </source>
</reference>
<protein>
    <submittedName>
        <fullName evidence="1">Uncharacterized protein</fullName>
    </submittedName>
</protein>
<feature type="non-terminal residue" evidence="1">
    <location>
        <position position="111"/>
    </location>
</feature>